<proteinExistence type="predicted"/>
<dbReference type="SUPFAM" id="SSF51905">
    <property type="entry name" value="FAD/NAD(P)-binding domain"/>
    <property type="match status" value="1"/>
</dbReference>
<feature type="domain" description="FAD dependent oxidoreductase" evidence="2">
    <location>
        <begin position="9"/>
        <end position="354"/>
    </location>
</feature>
<evidence type="ECO:0000259" key="2">
    <source>
        <dbReference type="Pfam" id="PF01266"/>
    </source>
</evidence>
<dbReference type="PANTHER" id="PTHR13847:SF287">
    <property type="entry name" value="FAD-DEPENDENT OXIDOREDUCTASE DOMAIN-CONTAINING PROTEIN 1"/>
    <property type="match status" value="1"/>
</dbReference>
<dbReference type="InterPro" id="IPR006076">
    <property type="entry name" value="FAD-dep_OxRdtase"/>
</dbReference>
<dbReference type="GO" id="GO:0016491">
    <property type="term" value="F:oxidoreductase activity"/>
    <property type="evidence" value="ECO:0007669"/>
    <property type="project" value="UniProtKB-KW"/>
</dbReference>
<dbReference type="Gene3D" id="3.30.9.10">
    <property type="entry name" value="D-Amino Acid Oxidase, subunit A, domain 2"/>
    <property type="match status" value="1"/>
</dbReference>
<keyword evidence="1" id="KW-0560">Oxidoreductase</keyword>
<sequence length="384" mass="42026">MSDFPKTADVVVIGGGVVGTATAYYLAKSGRKNVHLVEKNTICSGSTGRCGAGIRAQWGLELNCLMALRCLETFEQLDEELGLPTGLNQGGYLLVAYQEHEWEQFKKNVVLQHKLGIDSEIFEDKKRAQEICPGVAVDDALGFTFYQRDGHADPFLTTFAFQEAAKRCGAKFHKFTEVTGIDMKDGKITGVKTNRGMIETECVVNCAGSWAAEIGNMVGLNIPVRPERHEIIITEPVDPGVCPPMLMSFSGNYYIQQRPHGSIIAGESPVHDQPGIDYTSTVTSPASIAKTILKLLPRAKNIRVVRQWAGRYEMTPDAAPVLGKTEIPGFWLATGFSGHGFMLGPVAGQIMTALLNGEKPPFDPTIMDYKRFERGEMIVEPNVV</sequence>
<evidence type="ECO:0000256" key="1">
    <source>
        <dbReference type="ARBA" id="ARBA00023002"/>
    </source>
</evidence>
<reference evidence="3 4" key="1">
    <citation type="submission" date="2022-06" db="EMBL/GenBank/DDBJ databases">
        <title>Isolation of gut microbiota from human fecal samples.</title>
        <authorList>
            <person name="Pamer E.G."/>
            <person name="Barat B."/>
            <person name="Waligurski E."/>
            <person name="Medina S."/>
            <person name="Paddock L."/>
            <person name="Mostad J."/>
        </authorList>
    </citation>
    <scope>NUCLEOTIDE SEQUENCE [LARGE SCALE GENOMIC DNA]</scope>
    <source>
        <strain evidence="3 4">DFI.9.90</strain>
    </source>
</reference>
<protein>
    <submittedName>
        <fullName evidence="3">FAD-binding oxidoreductase</fullName>
    </submittedName>
</protein>
<keyword evidence="4" id="KW-1185">Reference proteome</keyword>
<dbReference type="InterPro" id="IPR036188">
    <property type="entry name" value="FAD/NAD-bd_sf"/>
</dbReference>
<comment type="caution">
    <text evidence="3">The sequence shown here is derived from an EMBL/GenBank/DDBJ whole genome shotgun (WGS) entry which is preliminary data.</text>
</comment>
<dbReference type="Proteomes" id="UP001205919">
    <property type="component" value="Unassembled WGS sequence"/>
</dbReference>
<gene>
    <name evidence="3" type="ORF">NE630_06915</name>
</gene>
<dbReference type="Gene3D" id="3.50.50.60">
    <property type="entry name" value="FAD/NAD(P)-binding domain"/>
    <property type="match status" value="1"/>
</dbReference>
<evidence type="ECO:0000313" key="3">
    <source>
        <dbReference type="EMBL" id="MCQ4814158.1"/>
    </source>
</evidence>
<dbReference type="SUPFAM" id="SSF54373">
    <property type="entry name" value="FAD-linked reductases, C-terminal domain"/>
    <property type="match status" value="1"/>
</dbReference>
<dbReference type="EMBL" id="JANFYT010000012">
    <property type="protein sequence ID" value="MCQ4814158.1"/>
    <property type="molecule type" value="Genomic_DNA"/>
</dbReference>
<dbReference type="AlphaFoldDB" id="A0AAW5K6K5"/>
<dbReference type="Pfam" id="PF01266">
    <property type="entry name" value="DAO"/>
    <property type="match status" value="1"/>
</dbReference>
<accession>A0AAW5K6K5</accession>
<dbReference type="RefSeq" id="WP_008709108.1">
    <property type="nucleotide sequence ID" value="NZ_CABKQM010000002.1"/>
</dbReference>
<dbReference type="PANTHER" id="PTHR13847">
    <property type="entry name" value="SARCOSINE DEHYDROGENASE-RELATED"/>
    <property type="match status" value="1"/>
</dbReference>
<evidence type="ECO:0000313" key="4">
    <source>
        <dbReference type="Proteomes" id="UP001205919"/>
    </source>
</evidence>
<dbReference type="GO" id="GO:0005737">
    <property type="term" value="C:cytoplasm"/>
    <property type="evidence" value="ECO:0007669"/>
    <property type="project" value="TreeGrafter"/>
</dbReference>
<organism evidence="3 4">
    <name type="scientific">Cloacibacillus evryensis</name>
    <dbReference type="NCBI Taxonomy" id="508460"/>
    <lineage>
        <taxon>Bacteria</taxon>
        <taxon>Thermotogati</taxon>
        <taxon>Synergistota</taxon>
        <taxon>Synergistia</taxon>
        <taxon>Synergistales</taxon>
        <taxon>Synergistaceae</taxon>
        <taxon>Cloacibacillus</taxon>
    </lineage>
</organism>
<name>A0AAW5K6K5_9BACT</name>